<evidence type="ECO:0000313" key="3">
    <source>
        <dbReference type="Proteomes" id="UP000824120"/>
    </source>
</evidence>
<feature type="transmembrane region" description="Helical" evidence="1">
    <location>
        <begin position="36"/>
        <end position="53"/>
    </location>
</feature>
<keyword evidence="1" id="KW-0812">Transmembrane</keyword>
<dbReference type="AlphaFoldDB" id="A0A9J5Z1B4"/>
<name>A0A9J5Z1B4_SOLCO</name>
<keyword evidence="1" id="KW-1133">Transmembrane helix</keyword>
<dbReference type="Proteomes" id="UP000824120">
    <property type="component" value="Chromosome 5"/>
</dbReference>
<keyword evidence="1" id="KW-0472">Membrane</keyword>
<gene>
    <name evidence="2" type="ORF">H5410_028223</name>
</gene>
<evidence type="ECO:0000313" key="2">
    <source>
        <dbReference type="EMBL" id="KAG5606731.1"/>
    </source>
</evidence>
<reference evidence="2 3" key="1">
    <citation type="submission" date="2020-09" db="EMBL/GenBank/DDBJ databases">
        <title>De no assembly of potato wild relative species, Solanum commersonii.</title>
        <authorList>
            <person name="Cho K."/>
        </authorList>
    </citation>
    <scope>NUCLEOTIDE SEQUENCE [LARGE SCALE GENOMIC DNA]</scope>
    <source>
        <strain evidence="2">LZ3.2</strain>
        <tissue evidence="2">Leaf</tissue>
    </source>
</reference>
<feature type="non-terminal residue" evidence="2">
    <location>
        <position position="169"/>
    </location>
</feature>
<evidence type="ECO:0000256" key="1">
    <source>
        <dbReference type="SAM" id="Phobius"/>
    </source>
</evidence>
<organism evidence="2 3">
    <name type="scientific">Solanum commersonii</name>
    <name type="common">Commerson's wild potato</name>
    <name type="synonym">Commerson's nightshade</name>
    <dbReference type="NCBI Taxonomy" id="4109"/>
    <lineage>
        <taxon>Eukaryota</taxon>
        <taxon>Viridiplantae</taxon>
        <taxon>Streptophyta</taxon>
        <taxon>Embryophyta</taxon>
        <taxon>Tracheophyta</taxon>
        <taxon>Spermatophyta</taxon>
        <taxon>Magnoliopsida</taxon>
        <taxon>eudicotyledons</taxon>
        <taxon>Gunneridae</taxon>
        <taxon>Pentapetalae</taxon>
        <taxon>asterids</taxon>
        <taxon>lamiids</taxon>
        <taxon>Solanales</taxon>
        <taxon>Solanaceae</taxon>
        <taxon>Solanoideae</taxon>
        <taxon>Solaneae</taxon>
        <taxon>Solanum</taxon>
    </lineage>
</organism>
<sequence>ILSYLIKWVLKVFKNLCCEEPLGVVGQDRRCIRRSTLWSVLSPFSIFTLSTLEHWARLRPFTDLPNTLGNPQAFFYVFSAVLFIFVNSAVQNGCLKQCYTRFNHECTHKTKLTYARINCVLKDSSCDTPLSKNLKLTIFASSASSSSTKEIKCPHTNNDSMFTHNGLII</sequence>
<keyword evidence="3" id="KW-1185">Reference proteome</keyword>
<dbReference type="EMBL" id="JACXVP010000005">
    <property type="protein sequence ID" value="KAG5606731.1"/>
    <property type="molecule type" value="Genomic_DNA"/>
</dbReference>
<comment type="caution">
    <text evidence="2">The sequence shown here is derived from an EMBL/GenBank/DDBJ whole genome shotgun (WGS) entry which is preliminary data.</text>
</comment>
<proteinExistence type="predicted"/>
<accession>A0A9J5Z1B4</accession>
<feature type="transmembrane region" description="Helical" evidence="1">
    <location>
        <begin position="73"/>
        <end position="90"/>
    </location>
</feature>
<protein>
    <submittedName>
        <fullName evidence="2">Uncharacterized protein</fullName>
    </submittedName>
</protein>